<evidence type="ECO:0000256" key="1">
    <source>
        <dbReference type="ARBA" id="ARBA00023002"/>
    </source>
</evidence>
<organism evidence="3 4">
    <name type="scientific">Saccharopolyspora halophila</name>
    <dbReference type="NCBI Taxonomy" id="405551"/>
    <lineage>
        <taxon>Bacteria</taxon>
        <taxon>Bacillati</taxon>
        <taxon>Actinomycetota</taxon>
        <taxon>Actinomycetes</taxon>
        <taxon>Pseudonocardiales</taxon>
        <taxon>Pseudonocardiaceae</taxon>
        <taxon>Saccharopolyspora</taxon>
    </lineage>
</organism>
<keyword evidence="2" id="KW-0503">Monooxygenase</keyword>
<accession>A0ABP5TTE4</accession>
<dbReference type="InterPro" id="IPR050493">
    <property type="entry name" value="FAD-dep_Monooxygenase_BioMet"/>
</dbReference>
<dbReference type="PANTHER" id="PTHR13789">
    <property type="entry name" value="MONOOXYGENASE"/>
    <property type="match status" value="1"/>
</dbReference>
<keyword evidence="1" id="KW-0560">Oxidoreductase</keyword>
<dbReference type="Gene3D" id="3.50.50.60">
    <property type="entry name" value="FAD/NAD(P)-binding domain"/>
    <property type="match status" value="1"/>
</dbReference>
<evidence type="ECO:0000256" key="2">
    <source>
        <dbReference type="ARBA" id="ARBA00023033"/>
    </source>
</evidence>
<dbReference type="EMBL" id="BAAARA010000021">
    <property type="protein sequence ID" value="GAA2360183.1"/>
    <property type="molecule type" value="Genomic_DNA"/>
</dbReference>
<comment type="caution">
    <text evidence="3">The sequence shown here is derived from an EMBL/GenBank/DDBJ whole genome shotgun (WGS) entry which is preliminary data.</text>
</comment>
<name>A0ABP5TTE4_9PSEU</name>
<gene>
    <name evidence="3" type="ORF">GCM10009854_43990</name>
</gene>
<protein>
    <submittedName>
        <fullName evidence="3">Uncharacterized protein</fullName>
    </submittedName>
</protein>
<evidence type="ECO:0000313" key="3">
    <source>
        <dbReference type="EMBL" id="GAA2360183.1"/>
    </source>
</evidence>
<dbReference type="PANTHER" id="PTHR13789:SF309">
    <property type="entry name" value="PUTATIVE (AFU_ORTHOLOGUE AFUA_6G14510)-RELATED"/>
    <property type="match status" value="1"/>
</dbReference>
<dbReference type="SUPFAM" id="SSF51905">
    <property type="entry name" value="FAD/NAD(P)-binding domain"/>
    <property type="match status" value="1"/>
</dbReference>
<proteinExistence type="predicted"/>
<dbReference type="Proteomes" id="UP001501218">
    <property type="component" value="Unassembled WGS sequence"/>
</dbReference>
<reference evidence="4" key="1">
    <citation type="journal article" date="2019" name="Int. J. Syst. Evol. Microbiol.">
        <title>The Global Catalogue of Microorganisms (GCM) 10K type strain sequencing project: providing services to taxonomists for standard genome sequencing and annotation.</title>
        <authorList>
            <consortium name="The Broad Institute Genomics Platform"/>
            <consortium name="The Broad Institute Genome Sequencing Center for Infectious Disease"/>
            <person name="Wu L."/>
            <person name="Ma J."/>
        </authorList>
    </citation>
    <scope>NUCLEOTIDE SEQUENCE [LARGE SCALE GENOMIC DNA]</scope>
    <source>
        <strain evidence="4">JCM 16221</strain>
    </source>
</reference>
<sequence>MAPPASEQGAALAVEDGVELARCLRDLPATEALNTFEALRRERVEAIVAQGRAGTSRAHQPELRKKFRDLRNRAGRLLDWQRRPPTGGGWAYDHHIDWGEKLSASR</sequence>
<keyword evidence="4" id="KW-1185">Reference proteome</keyword>
<dbReference type="InterPro" id="IPR036188">
    <property type="entry name" value="FAD/NAD-bd_sf"/>
</dbReference>
<evidence type="ECO:0000313" key="4">
    <source>
        <dbReference type="Proteomes" id="UP001501218"/>
    </source>
</evidence>